<dbReference type="Gene3D" id="2.60.40.1260">
    <property type="entry name" value="Lamin Tail domain"/>
    <property type="match status" value="1"/>
</dbReference>
<feature type="compositionally biased region" description="Low complexity" evidence="1">
    <location>
        <begin position="340"/>
        <end position="351"/>
    </location>
</feature>
<name>A0ABD6C5H7_9EURY</name>
<dbReference type="PROSITE" id="PS51841">
    <property type="entry name" value="LTD"/>
    <property type="match status" value="1"/>
</dbReference>
<dbReference type="InterPro" id="IPR036415">
    <property type="entry name" value="Lamin_tail_dom_sf"/>
</dbReference>
<dbReference type="InterPro" id="IPR001279">
    <property type="entry name" value="Metallo-B-lactamas"/>
</dbReference>
<organism evidence="3 4">
    <name type="scientific">Halorubrum laminariae</name>
    <dbReference type="NCBI Taxonomy" id="1433523"/>
    <lineage>
        <taxon>Archaea</taxon>
        <taxon>Methanobacteriati</taxon>
        <taxon>Methanobacteriota</taxon>
        <taxon>Stenosarchaea group</taxon>
        <taxon>Halobacteria</taxon>
        <taxon>Halobacteriales</taxon>
        <taxon>Haloferacaceae</taxon>
        <taxon>Halorubrum</taxon>
    </lineage>
</organism>
<dbReference type="EMBL" id="JBHUDB010000021">
    <property type="protein sequence ID" value="MFD1572066.1"/>
    <property type="molecule type" value="Genomic_DNA"/>
</dbReference>
<reference evidence="3 4" key="1">
    <citation type="journal article" date="2019" name="Int. J. Syst. Evol. Microbiol.">
        <title>The Global Catalogue of Microorganisms (GCM) 10K type strain sequencing project: providing services to taxonomists for standard genome sequencing and annotation.</title>
        <authorList>
            <consortium name="The Broad Institute Genomics Platform"/>
            <consortium name="The Broad Institute Genome Sequencing Center for Infectious Disease"/>
            <person name="Wu L."/>
            <person name="Ma J."/>
        </authorList>
    </citation>
    <scope>NUCLEOTIDE SEQUENCE [LARGE SCALE GENOMIC DNA]</scope>
    <source>
        <strain evidence="3 4">CGMCC 1.12689</strain>
    </source>
</reference>
<feature type="compositionally biased region" description="Polar residues" evidence="1">
    <location>
        <begin position="297"/>
        <end position="315"/>
    </location>
</feature>
<dbReference type="AlphaFoldDB" id="A0ABD6C5H7"/>
<evidence type="ECO:0000313" key="3">
    <source>
        <dbReference type="EMBL" id="MFD1572066.1"/>
    </source>
</evidence>
<evidence type="ECO:0000313" key="4">
    <source>
        <dbReference type="Proteomes" id="UP001597185"/>
    </source>
</evidence>
<feature type="compositionally biased region" description="Acidic residues" evidence="1">
    <location>
        <begin position="352"/>
        <end position="364"/>
    </location>
</feature>
<keyword evidence="4" id="KW-1185">Reference proteome</keyword>
<feature type="region of interest" description="Disordered" evidence="1">
    <location>
        <begin position="297"/>
        <end position="367"/>
    </location>
</feature>
<dbReference type="Pfam" id="PF00932">
    <property type="entry name" value="LTD"/>
    <property type="match status" value="1"/>
</dbReference>
<dbReference type="InterPro" id="IPR052159">
    <property type="entry name" value="Competence_DNA_uptake"/>
</dbReference>
<dbReference type="InterPro" id="IPR036866">
    <property type="entry name" value="RibonucZ/Hydroxyglut_hydro"/>
</dbReference>
<sequence length="476" mass="50544">MEPPRKLATLLIIAGIVVLAGCAGGISGDPTPADSEPANGSSTVTTNGSVEVHYINVGQSVSTLITSPNGDTMLVDTGHYNDDGEHVLAYLQRHDISRIDHLVTSHSDADHIGGNAAIIEYYETEANGIGAVYDPGIASSSQTYAKYLDAIETHDVTLYETRDGDTIDFGDVDVDVLGPPDPYLENEDRNENSIVLKLTHGDTSFLLSGDAEDDQEAYLVDEYGSELESTILKAGHHGSASSSGGAFLDAVDPRAVVISSAYDSQYGHPHEEVLERFSERSLPAYWTATHGNIVLTSDGQNVTVQTQRDAPTDPSTLREGDPIDVGASDAVSDRARIESDGTTSIDTGSSDTPDDTDSETDETAAEAGLTVGEIHADATGDDRDNLNDEYVVFENTGNETLDLSGWTIEDEAGQRYTVPEGFELAADETVTLHTGSGTSTTTELYWGSGSPIWNNGGDTVIVSTANGEHVLEETYS</sequence>
<dbReference type="RefSeq" id="WP_256419409.1">
    <property type="nucleotide sequence ID" value="NZ_JANHDL010000019.1"/>
</dbReference>
<dbReference type="SUPFAM" id="SSF56281">
    <property type="entry name" value="Metallo-hydrolase/oxidoreductase"/>
    <property type="match status" value="1"/>
</dbReference>
<dbReference type="PANTHER" id="PTHR30619">
    <property type="entry name" value="DNA INTERNALIZATION/COMPETENCE PROTEIN COMEC/REC2"/>
    <property type="match status" value="1"/>
</dbReference>
<dbReference type="Proteomes" id="UP001597185">
    <property type="component" value="Unassembled WGS sequence"/>
</dbReference>
<dbReference type="InterPro" id="IPR001322">
    <property type="entry name" value="Lamin_tail_dom"/>
</dbReference>
<feature type="domain" description="LTD" evidence="2">
    <location>
        <begin position="358"/>
        <end position="476"/>
    </location>
</feature>
<proteinExistence type="predicted"/>
<comment type="caution">
    <text evidence="3">The sequence shown here is derived from an EMBL/GenBank/DDBJ whole genome shotgun (WGS) entry which is preliminary data.</text>
</comment>
<protein>
    <submittedName>
        <fullName evidence="3">Lamin tail domain-containing protein</fullName>
    </submittedName>
</protein>
<dbReference type="SMART" id="SM00849">
    <property type="entry name" value="Lactamase_B"/>
    <property type="match status" value="1"/>
</dbReference>
<evidence type="ECO:0000259" key="2">
    <source>
        <dbReference type="PROSITE" id="PS51841"/>
    </source>
</evidence>
<dbReference type="PANTHER" id="PTHR30619:SF1">
    <property type="entry name" value="RECOMBINATION PROTEIN 2"/>
    <property type="match status" value="1"/>
</dbReference>
<dbReference type="CDD" id="cd07731">
    <property type="entry name" value="ComA-like_MBL-fold"/>
    <property type="match status" value="1"/>
</dbReference>
<dbReference type="Gene3D" id="3.60.15.10">
    <property type="entry name" value="Ribonuclease Z/Hydroxyacylglutathione hydrolase-like"/>
    <property type="match status" value="1"/>
</dbReference>
<dbReference type="PROSITE" id="PS51257">
    <property type="entry name" value="PROKAR_LIPOPROTEIN"/>
    <property type="match status" value="1"/>
</dbReference>
<accession>A0ABD6C5H7</accession>
<gene>
    <name evidence="3" type="ORF">ACFR9T_16020</name>
</gene>
<dbReference type="InterPro" id="IPR035681">
    <property type="entry name" value="ComA-like_MBL"/>
</dbReference>
<evidence type="ECO:0000256" key="1">
    <source>
        <dbReference type="SAM" id="MobiDB-lite"/>
    </source>
</evidence>
<dbReference type="Pfam" id="PF00753">
    <property type="entry name" value="Lactamase_B"/>
    <property type="match status" value="1"/>
</dbReference>
<dbReference type="SUPFAM" id="SSF74853">
    <property type="entry name" value="Lamin A/C globular tail domain"/>
    <property type="match status" value="1"/>
</dbReference>